<name>A0ABD1Z3E2_9MARC</name>
<dbReference type="EMBL" id="JBHFFA010000002">
    <property type="protein sequence ID" value="KAL2642297.1"/>
    <property type="molecule type" value="Genomic_DNA"/>
</dbReference>
<dbReference type="Proteomes" id="UP001605036">
    <property type="component" value="Unassembled WGS sequence"/>
</dbReference>
<evidence type="ECO:0000313" key="2">
    <source>
        <dbReference type="Proteomes" id="UP001605036"/>
    </source>
</evidence>
<proteinExistence type="predicted"/>
<organism evidence="1 2">
    <name type="scientific">Riccia fluitans</name>
    <dbReference type="NCBI Taxonomy" id="41844"/>
    <lineage>
        <taxon>Eukaryota</taxon>
        <taxon>Viridiplantae</taxon>
        <taxon>Streptophyta</taxon>
        <taxon>Embryophyta</taxon>
        <taxon>Marchantiophyta</taxon>
        <taxon>Marchantiopsida</taxon>
        <taxon>Marchantiidae</taxon>
        <taxon>Marchantiales</taxon>
        <taxon>Ricciaceae</taxon>
        <taxon>Riccia</taxon>
    </lineage>
</organism>
<accession>A0ABD1Z3E2</accession>
<dbReference type="AlphaFoldDB" id="A0ABD1Z3E2"/>
<gene>
    <name evidence="1" type="ORF">R1flu_009884</name>
</gene>
<protein>
    <submittedName>
        <fullName evidence="1">Uncharacterized protein</fullName>
    </submittedName>
</protein>
<reference evidence="1 2" key="1">
    <citation type="submission" date="2024-09" db="EMBL/GenBank/DDBJ databases">
        <title>Chromosome-scale assembly of Riccia fluitans.</title>
        <authorList>
            <person name="Paukszto L."/>
            <person name="Sawicki J."/>
            <person name="Karawczyk K."/>
            <person name="Piernik-Szablinska J."/>
            <person name="Szczecinska M."/>
            <person name="Mazdziarz M."/>
        </authorList>
    </citation>
    <scope>NUCLEOTIDE SEQUENCE [LARGE SCALE GENOMIC DNA]</scope>
    <source>
        <strain evidence="1">Rf_01</strain>
        <tissue evidence="1">Aerial parts of the thallus</tissue>
    </source>
</reference>
<keyword evidence="2" id="KW-1185">Reference proteome</keyword>
<evidence type="ECO:0000313" key="1">
    <source>
        <dbReference type="EMBL" id="KAL2642297.1"/>
    </source>
</evidence>
<comment type="caution">
    <text evidence="1">The sequence shown here is derived from an EMBL/GenBank/DDBJ whole genome shotgun (WGS) entry which is preliminary data.</text>
</comment>
<sequence>MADRSDYERNPSRIKQTFSLTCTDAAESAFAVRASASRTAIRGLKGVWLPSLPGRTLPRSGQDYRVDYDGWGFGSTLSPSSSRELLLRLTTLVAHEGVSGKSERYARAILRTFVKARRFPRATYHRDRRRGLVRPPGTQSFKRQWALDALAATISSMAPLCSLALMNCVHGPLRERPVDPSSNCGLHSSRGPFFSYAGGGQRTGSTPTDCRRRAAWLLTSRARCEFGRGRE</sequence>